<dbReference type="KEGG" id="uru:DSM104443_00997"/>
<evidence type="ECO:0000313" key="3">
    <source>
        <dbReference type="Proteomes" id="UP000501534"/>
    </source>
</evidence>
<keyword evidence="1" id="KW-0472">Membrane</keyword>
<dbReference type="AlphaFoldDB" id="A0A6M4GS81"/>
<proteinExistence type="predicted"/>
<dbReference type="InterPro" id="IPR009305">
    <property type="entry name" value="Mpo1-like"/>
</dbReference>
<protein>
    <recommendedName>
        <fullName evidence="4">DUF962 domain-containing protein</fullName>
    </recommendedName>
</protein>
<dbReference type="EMBL" id="CP053069">
    <property type="protein sequence ID" value="QJR09946.1"/>
    <property type="molecule type" value="Genomic_DNA"/>
</dbReference>
<dbReference type="Pfam" id="PF06127">
    <property type="entry name" value="Mpo1-like"/>
    <property type="match status" value="1"/>
</dbReference>
<dbReference type="PANTHER" id="PTHR34205">
    <property type="entry name" value="TRANSMEMBRANE PROTEIN"/>
    <property type="match status" value="1"/>
</dbReference>
<dbReference type="PANTHER" id="PTHR34205:SF2">
    <property type="entry name" value="DUF962 DOMAIN-CONTAINING PROTEIN"/>
    <property type="match status" value="1"/>
</dbReference>
<name>A0A6M4GS81_9PROT</name>
<evidence type="ECO:0000313" key="2">
    <source>
        <dbReference type="EMBL" id="QJR09946.1"/>
    </source>
</evidence>
<reference evidence="2 3" key="1">
    <citation type="submission" date="2020-04" db="EMBL/GenBank/DDBJ databases">
        <title>Usitatibacter rugosus gen. nov., sp. nov. and Usitatibacter palustris sp. nov., novel members of Usitatibacteraceae fam. nov. within the order Nitrosomonadales isolated from soil.</title>
        <authorList>
            <person name="Huber K.J."/>
            <person name="Neumann-Schaal M."/>
            <person name="Geppert A."/>
            <person name="Luckner M."/>
            <person name="Wanner G."/>
            <person name="Overmann J."/>
        </authorList>
    </citation>
    <scope>NUCLEOTIDE SEQUENCE [LARGE SCALE GENOMIC DNA]</scope>
    <source>
        <strain evidence="2 3">0125_3</strain>
    </source>
</reference>
<dbReference type="Proteomes" id="UP000501534">
    <property type="component" value="Chromosome"/>
</dbReference>
<organism evidence="2 3">
    <name type="scientific">Usitatibacter rugosus</name>
    <dbReference type="NCBI Taxonomy" id="2732067"/>
    <lineage>
        <taxon>Bacteria</taxon>
        <taxon>Pseudomonadati</taxon>
        <taxon>Pseudomonadota</taxon>
        <taxon>Betaproteobacteria</taxon>
        <taxon>Nitrosomonadales</taxon>
        <taxon>Usitatibacteraceae</taxon>
        <taxon>Usitatibacter</taxon>
    </lineage>
</organism>
<keyword evidence="3" id="KW-1185">Reference proteome</keyword>
<feature type="transmembrane region" description="Helical" evidence="1">
    <location>
        <begin position="27"/>
        <end position="44"/>
    </location>
</feature>
<sequence>MTMAYATFREFYPYYLSEHRNPTCRKLHFAGSTLVLALIVAALFTGRMWIFALVPVAGYGFAWVGHFAFEKNRPATFKYPGYSLLGDWVMYWQLLTGKIPFEERDARAGQGADRA</sequence>
<feature type="transmembrane region" description="Helical" evidence="1">
    <location>
        <begin position="50"/>
        <end position="69"/>
    </location>
</feature>
<evidence type="ECO:0000256" key="1">
    <source>
        <dbReference type="SAM" id="Phobius"/>
    </source>
</evidence>
<keyword evidence="1" id="KW-0812">Transmembrane</keyword>
<keyword evidence="1" id="KW-1133">Transmembrane helix</keyword>
<accession>A0A6M4GS81</accession>
<gene>
    <name evidence="2" type="ORF">DSM104443_00997</name>
</gene>
<evidence type="ECO:0008006" key="4">
    <source>
        <dbReference type="Google" id="ProtNLM"/>
    </source>
</evidence>